<feature type="compositionally biased region" description="Basic and acidic residues" evidence="1">
    <location>
        <begin position="86"/>
        <end position="101"/>
    </location>
</feature>
<feature type="region of interest" description="Disordered" evidence="1">
    <location>
        <begin position="34"/>
        <end position="158"/>
    </location>
</feature>
<keyword evidence="3" id="KW-1185">Reference proteome</keyword>
<feature type="compositionally biased region" description="Polar residues" evidence="1">
    <location>
        <begin position="48"/>
        <end position="72"/>
    </location>
</feature>
<proteinExistence type="predicted"/>
<gene>
    <name evidence="2" type="ORF">M427DRAFT_51170</name>
</gene>
<evidence type="ECO:0000313" key="3">
    <source>
        <dbReference type="Proteomes" id="UP000070544"/>
    </source>
</evidence>
<organism evidence="2 3">
    <name type="scientific">Gonapodya prolifera (strain JEL478)</name>
    <name type="common">Monoblepharis prolifera</name>
    <dbReference type="NCBI Taxonomy" id="1344416"/>
    <lineage>
        <taxon>Eukaryota</taxon>
        <taxon>Fungi</taxon>
        <taxon>Fungi incertae sedis</taxon>
        <taxon>Chytridiomycota</taxon>
        <taxon>Chytridiomycota incertae sedis</taxon>
        <taxon>Monoblepharidomycetes</taxon>
        <taxon>Monoblepharidales</taxon>
        <taxon>Gonapodyaceae</taxon>
        <taxon>Gonapodya</taxon>
    </lineage>
</organism>
<dbReference type="AlphaFoldDB" id="A0A139AYH2"/>
<dbReference type="EMBL" id="KQ965732">
    <property type="protein sequence ID" value="KXS21791.1"/>
    <property type="molecule type" value="Genomic_DNA"/>
</dbReference>
<sequence length="158" mass="17315">MKAYPFENDIYCKEHWHAIVENTSANLVRAALAPQSSNATPPAAPPSDQVSAPPTKMASTQALQQKVSSSKPELSKVPEQIAQVNNHDEPPHVAAKDETKKHATASNLQLAARSKENLSSLGSSERRCRCANEREPDDPDIPQPVLKMRNSPLARFRT</sequence>
<dbReference type="Proteomes" id="UP000070544">
    <property type="component" value="Unassembled WGS sequence"/>
</dbReference>
<protein>
    <submittedName>
        <fullName evidence="2">Uncharacterized protein</fullName>
    </submittedName>
</protein>
<accession>A0A139AYH2</accession>
<evidence type="ECO:0000313" key="2">
    <source>
        <dbReference type="EMBL" id="KXS21791.1"/>
    </source>
</evidence>
<reference evidence="2 3" key="1">
    <citation type="journal article" date="2015" name="Genome Biol. Evol.">
        <title>Phylogenomic analyses indicate that early fungi evolved digesting cell walls of algal ancestors of land plants.</title>
        <authorList>
            <person name="Chang Y."/>
            <person name="Wang S."/>
            <person name="Sekimoto S."/>
            <person name="Aerts A.L."/>
            <person name="Choi C."/>
            <person name="Clum A."/>
            <person name="LaButti K.M."/>
            <person name="Lindquist E.A."/>
            <person name="Yee Ngan C."/>
            <person name="Ohm R.A."/>
            <person name="Salamov A.A."/>
            <person name="Grigoriev I.V."/>
            <person name="Spatafora J.W."/>
            <person name="Berbee M.L."/>
        </authorList>
    </citation>
    <scope>NUCLEOTIDE SEQUENCE [LARGE SCALE GENOMIC DNA]</scope>
    <source>
        <strain evidence="2 3">JEL478</strain>
    </source>
</reference>
<evidence type="ECO:0000256" key="1">
    <source>
        <dbReference type="SAM" id="MobiDB-lite"/>
    </source>
</evidence>
<feature type="compositionally biased region" description="Basic and acidic residues" evidence="1">
    <location>
        <begin position="124"/>
        <end position="134"/>
    </location>
</feature>
<name>A0A139AYH2_GONPJ</name>
<dbReference type="OrthoDB" id="10633067at2759"/>